<name>A0A1F6G9R8_9PROT</name>
<gene>
    <name evidence="2" type="ORF">A2527_12830</name>
</gene>
<reference evidence="2 3" key="1">
    <citation type="journal article" date="2016" name="Nat. Commun.">
        <title>Thousands of microbial genomes shed light on interconnected biogeochemical processes in an aquifer system.</title>
        <authorList>
            <person name="Anantharaman K."/>
            <person name="Brown C.T."/>
            <person name="Hug L.A."/>
            <person name="Sharon I."/>
            <person name="Castelle C.J."/>
            <person name="Probst A.J."/>
            <person name="Thomas B.C."/>
            <person name="Singh A."/>
            <person name="Wilkins M.J."/>
            <person name="Karaoz U."/>
            <person name="Brodie E.L."/>
            <person name="Williams K.H."/>
            <person name="Hubbard S.S."/>
            <person name="Banfield J.F."/>
        </authorList>
    </citation>
    <scope>NUCLEOTIDE SEQUENCE [LARGE SCALE GENOMIC DNA]</scope>
</reference>
<organism evidence="2 3">
    <name type="scientific">Candidatus Lambdaproteobacteria bacterium RIFOXYD2_FULL_50_16</name>
    <dbReference type="NCBI Taxonomy" id="1817772"/>
    <lineage>
        <taxon>Bacteria</taxon>
        <taxon>Pseudomonadati</taxon>
        <taxon>Pseudomonadota</taxon>
        <taxon>Candidatus Lambdaproteobacteria</taxon>
    </lineage>
</organism>
<evidence type="ECO:0000313" key="3">
    <source>
        <dbReference type="Proteomes" id="UP000178449"/>
    </source>
</evidence>
<keyword evidence="1" id="KW-1133">Transmembrane helix</keyword>
<dbReference type="EMBL" id="MFNE01000033">
    <property type="protein sequence ID" value="OGG94828.1"/>
    <property type="molecule type" value="Genomic_DNA"/>
</dbReference>
<feature type="transmembrane region" description="Helical" evidence="1">
    <location>
        <begin position="23"/>
        <end position="42"/>
    </location>
</feature>
<dbReference type="Proteomes" id="UP000178449">
    <property type="component" value="Unassembled WGS sequence"/>
</dbReference>
<keyword evidence="1" id="KW-0472">Membrane</keyword>
<comment type="caution">
    <text evidence="2">The sequence shown here is derived from an EMBL/GenBank/DDBJ whole genome shotgun (WGS) entry which is preliminary data.</text>
</comment>
<evidence type="ECO:0000313" key="2">
    <source>
        <dbReference type="EMBL" id="OGG94828.1"/>
    </source>
</evidence>
<accession>A0A1F6G9R8</accession>
<proteinExistence type="predicted"/>
<evidence type="ECO:0000256" key="1">
    <source>
        <dbReference type="SAM" id="Phobius"/>
    </source>
</evidence>
<sequence length="81" mass="9686">MAWIFVVFIFYRAGGWLPANKRFWPLGALMLVLLFCTGRTAWLQAENGRRELAMLRKSMFSYPPEFRCDGRHWVIWGRRTM</sequence>
<dbReference type="AlphaFoldDB" id="A0A1F6G9R8"/>
<keyword evidence="1" id="KW-0812">Transmembrane</keyword>
<protein>
    <submittedName>
        <fullName evidence="2">Uncharacterized protein</fullName>
    </submittedName>
</protein>
<dbReference type="STRING" id="1817772.A2527_12830"/>